<dbReference type="PANTHER" id="PTHR42815:SF2">
    <property type="entry name" value="FAD-BINDING, PUTATIVE (AFU_ORTHOLOGUE AFUA_6G07600)-RELATED"/>
    <property type="match status" value="1"/>
</dbReference>
<dbReference type="Proteomes" id="UP001060012">
    <property type="component" value="Chromosome"/>
</dbReference>
<reference evidence="2" key="1">
    <citation type="submission" date="2022-07" db="EMBL/GenBank/DDBJ databases">
        <title>Arcobacter roscoffensis sp. nov., a marine bacterium isolated from coastal seawater collected from Roscoff, France.</title>
        <authorList>
            <person name="Pascual J."/>
            <person name="Lepeaux C."/>
            <person name="Methner A."/>
            <person name="Overmann J."/>
        </authorList>
    </citation>
    <scope>NUCLEOTIDE SEQUENCE</scope>
    <source>
        <strain evidence="2">ARW1-2F2</strain>
    </source>
</reference>
<feature type="domain" description="Pyridoxamine 5'-phosphate oxidase N-terminal" evidence="1">
    <location>
        <begin position="34"/>
        <end position="134"/>
    </location>
</feature>
<dbReference type="Gene3D" id="2.30.110.10">
    <property type="entry name" value="Electron Transport, Fmn-binding Protein, Chain A"/>
    <property type="match status" value="1"/>
</dbReference>
<evidence type="ECO:0000259" key="1">
    <source>
        <dbReference type="Pfam" id="PF01243"/>
    </source>
</evidence>
<protein>
    <submittedName>
        <fullName evidence="2">Pyridoxamine 5'-phosphate oxidase family protein</fullName>
    </submittedName>
</protein>
<dbReference type="PANTHER" id="PTHR42815">
    <property type="entry name" value="FAD-BINDING, PUTATIVE (AFU_ORTHOLOGUE AFUA_6G07600)-RELATED"/>
    <property type="match status" value="1"/>
</dbReference>
<dbReference type="InterPro" id="IPR012349">
    <property type="entry name" value="Split_barrel_FMN-bd"/>
</dbReference>
<dbReference type="RefSeq" id="WP_254578012.1">
    <property type="nucleotide sequence ID" value="NZ_CP100595.1"/>
</dbReference>
<name>A0ABY5EAU5_9BACT</name>
<gene>
    <name evidence="2" type="ORF">NJU99_07000</name>
</gene>
<sequence>MSIFTKEHNDLREKHNTKNKFEYYFDNIVKDEIDESLANYLESLEYFFFATSNINGNTNVNFKGKKSKYLIKVLDEKTFIFPDYFGNGIFHGAGDILSNPNVGLLCIDFSNDKRVKISGTAEIIDNKKELLKYMDLFDSYDIQRVIEIRVNYIIPNCSNNLSIVRESILKDCN</sequence>
<dbReference type="Pfam" id="PF01243">
    <property type="entry name" value="PNPOx_N"/>
    <property type="match status" value="1"/>
</dbReference>
<accession>A0ABY5EAU5</accession>
<dbReference type="EMBL" id="CP100595">
    <property type="protein sequence ID" value="UTJ07838.1"/>
    <property type="molecule type" value="Genomic_DNA"/>
</dbReference>
<organism evidence="2 3">
    <name type="scientific">Arcobacter roscoffensis</name>
    <dbReference type="NCBI Taxonomy" id="2961520"/>
    <lineage>
        <taxon>Bacteria</taxon>
        <taxon>Pseudomonadati</taxon>
        <taxon>Campylobacterota</taxon>
        <taxon>Epsilonproteobacteria</taxon>
        <taxon>Campylobacterales</taxon>
        <taxon>Arcobacteraceae</taxon>
        <taxon>Arcobacter</taxon>
    </lineage>
</organism>
<evidence type="ECO:0000313" key="2">
    <source>
        <dbReference type="EMBL" id="UTJ07838.1"/>
    </source>
</evidence>
<dbReference type="InterPro" id="IPR011576">
    <property type="entry name" value="Pyridox_Oxase_N"/>
</dbReference>
<proteinExistence type="predicted"/>
<evidence type="ECO:0000313" key="3">
    <source>
        <dbReference type="Proteomes" id="UP001060012"/>
    </source>
</evidence>
<keyword evidence="3" id="KW-1185">Reference proteome</keyword>
<dbReference type="SUPFAM" id="SSF50475">
    <property type="entry name" value="FMN-binding split barrel"/>
    <property type="match status" value="1"/>
</dbReference>